<comment type="caution">
    <text evidence="11">The sequence shown here is derived from an EMBL/GenBank/DDBJ whole genome shotgun (WGS) entry which is preliminary data.</text>
</comment>
<dbReference type="OrthoDB" id="79171at2759"/>
<keyword evidence="4" id="KW-0747">Spliceosome</keyword>
<evidence type="ECO:0000256" key="2">
    <source>
        <dbReference type="ARBA" id="ARBA00004408"/>
    </source>
</evidence>
<evidence type="ECO:0000256" key="7">
    <source>
        <dbReference type="ARBA" id="ARBA00041083"/>
    </source>
</evidence>
<comment type="function">
    <text evidence="6">Involved in spliceosome assembly.</text>
</comment>
<dbReference type="GO" id="GO:0005681">
    <property type="term" value="C:spliceosomal complex"/>
    <property type="evidence" value="ECO:0007669"/>
    <property type="project" value="UniProtKB-KW"/>
</dbReference>
<keyword evidence="4" id="KW-0507">mRNA processing</keyword>
<accession>A0A8S1JDB1</accession>
<dbReference type="InterPro" id="IPR010304">
    <property type="entry name" value="SMN_Tudor"/>
</dbReference>
<keyword evidence="4" id="KW-0508">mRNA splicing</keyword>
<dbReference type="EMBL" id="CAJHUC010003021">
    <property type="protein sequence ID" value="CAD7705113.1"/>
    <property type="molecule type" value="Genomic_DNA"/>
</dbReference>
<dbReference type="Pfam" id="PF06003">
    <property type="entry name" value="SMN_Tudor"/>
    <property type="match status" value="1"/>
</dbReference>
<evidence type="ECO:0000256" key="9">
    <source>
        <dbReference type="SAM" id="MobiDB-lite"/>
    </source>
</evidence>
<comment type="similarity">
    <text evidence="3">Belongs to the SMN family.</text>
</comment>
<evidence type="ECO:0000313" key="12">
    <source>
        <dbReference type="Proteomes" id="UP000708148"/>
    </source>
</evidence>
<feature type="compositionally biased region" description="Polar residues" evidence="9">
    <location>
        <begin position="73"/>
        <end position="88"/>
    </location>
</feature>
<sequence>MAEFSSVEEMRASLDEYKEQLQQVDLLLGEFPDNEDYQEAKTTLTEAIQLVEGLLIDGGSFGDPSAAAGVSEVPSTSGHFDAGQQQAPSVKLPSTLPASVAEQIRRAQVKAALLGQAPPAWAVGAECQAVYSGDGQWYDAAIQSVTAGGEFVVVFEGYGNSEEVDPKQVRPRPDIQEVYKGVAAPKRKRVEDEPVISEIPKWCEMKDTDDDKTKSRKKKLLKSYKSKIRFQQMDLDQKKKQQDWHSFVQGKGSKKKAGVFTGRKKTSIFSVPEEVGGKVGVVGSGKGMTDYQKRARHEFAPEEL</sequence>
<dbReference type="InterPro" id="IPR002999">
    <property type="entry name" value="Tudor"/>
</dbReference>
<dbReference type="Proteomes" id="UP000708148">
    <property type="component" value="Unassembled WGS sequence"/>
</dbReference>
<dbReference type="PANTHER" id="PTHR13681">
    <property type="entry name" value="SURVIVAL OF MOTOR NEURON-RELATED-SPLICING FACTOR 30-RELATED"/>
    <property type="match status" value="1"/>
</dbReference>
<evidence type="ECO:0000259" key="10">
    <source>
        <dbReference type="PROSITE" id="PS50304"/>
    </source>
</evidence>
<evidence type="ECO:0000256" key="1">
    <source>
        <dbReference type="ARBA" id="ARBA00004324"/>
    </source>
</evidence>
<dbReference type="GO" id="GO:0005737">
    <property type="term" value="C:cytoplasm"/>
    <property type="evidence" value="ECO:0007669"/>
    <property type="project" value="InterPro"/>
</dbReference>
<reference evidence="11" key="1">
    <citation type="submission" date="2020-12" db="EMBL/GenBank/DDBJ databases">
        <authorList>
            <person name="Iha C."/>
        </authorList>
    </citation>
    <scope>NUCLEOTIDE SEQUENCE</scope>
</reference>
<dbReference type="GO" id="GO:0016607">
    <property type="term" value="C:nuclear speck"/>
    <property type="evidence" value="ECO:0007669"/>
    <property type="project" value="UniProtKB-SubCell"/>
</dbReference>
<name>A0A8S1JDB1_9CHLO</name>
<dbReference type="GO" id="GO:0003723">
    <property type="term" value="F:RNA binding"/>
    <property type="evidence" value="ECO:0007669"/>
    <property type="project" value="InterPro"/>
</dbReference>
<evidence type="ECO:0000256" key="6">
    <source>
        <dbReference type="ARBA" id="ARBA00037618"/>
    </source>
</evidence>
<comment type="subcellular location">
    <subcellularLocation>
        <location evidence="1">Nucleus speckle</location>
    </subcellularLocation>
    <subcellularLocation>
        <location evidence="2">Nucleus</location>
        <location evidence="2">Cajal body</location>
    </subcellularLocation>
</comment>
<dbReference type="GO" id="GO:0006397">
    <property type="term" value="P:mRNA processing"/>
    <property type="evidence" value="ECO:0007669"/>
    <property type="project" value="InterPro"/>
</dbReference>
<evidence type="ECO:0000313" key="11">
    <source>
        <dbReference type="EMBL" id="CAD7705113.1"/>
    </source>
</evidence>
<proteinExistence type="inferred from homology"/>
<protein>
    <recommendedName>
        <fullName evidence="7">Survival of motor neuron-related-splicing factor 30</fullName>
    </recommendedName>
    <alternativeName>
        <fullName evidence="8">Survival motor neuron domain-containing protein 1</fullName>
    </alternativeName>
</protein>
<gene>
    <name evidence="11" type="ORF">OSTQU699_LOCUS10468</name>
</gene>
<dbReference type="CDD" id="cd21182">
    <property type="entry name" value="Tudor_SMN_SPF30-like"/>
    <property type="match status" value="1"/>
</dbReference>
<dbReference type="PROSITE" id="PS50304">
    <property type="entry name" value="TUDOR"/>
    <property type="match status" value="1"/>
</dbReference>
<feature type="region of interest" description="Disordered" evidence="9">
    <location>
        <begin position="66"/>
        <end position="89"/>
    </location>
</feature>
<keyword evidence="12" id="KW-1185">Reference proteome</keyword>
<evidence type="ECO:0000256" key="8">
    <source>
        <dbReference type="ARBA" id="ARBA00042567"/>
    </source>
</evidence>
<dbReference type="PANTHER" id="PTHR13681:SF26">
    <property type="entry name" value="SURVIVAL OF MOTOR NEURON-RELATED-SPLICING FACTOR 30"/>
    <property type="match status" value="1"/>
</dbReference>
<dbReference type="SUPFAM" id="SSF63748">
    <property type="entry name" value="Tudor/PWWP/MBT"/>
    <property type="match status" value="1"/>
</dbReference>
<dbReference type="Gene3D" id="2.30.30.140">
    <property type="match status" value="1"/>
</dbReference>
<dbReference type="AlphaFoldDB" id="A0A8S1JDB1"/>
<dbReference type="SMART" id="SM00333">
    <property type="entry name" value="TUDOR"/>
    <property type="match status" value="1"/>
</dbReference>
<evidence type="ECO:0000256" key="5">
    <source>
        <dbReference type="ARBA" id="ARBA00023242"/>
    </source>
</evidence>
<dbReference type="GO" id="GO:0015030">
    <property type="term" value="C:Cajal body"/>
    <property type="evidence" value="ECO:0007669"/>
    <property type="project" value="UniProtKB-SubCell"/>
</dbReference>
<evidence type="ECO:0000256" key="3">
    <source>
        <dbReference type="ARBA" id="ARBA00005371"/>
    </source>
</evidence>
<organism evidence="11 12">
    <name type="scientific">Ostreobium quekettii</name>
    <dbReference type="NCBI Taxonomy" id="121088"/>
    <lineage>
        <taxon>Eukaryota</taxon>
        <taxon>Viridiplantae</taxon>
        <taxon>Chlorophyta</taxon>
        <taxon>core chlorophytes</taxon>
        <taxon>Ulvophyceae</taxon>
        <taxon>TCBD clade</taxon>
        <taxon>Bryopsidales</taxon>
        <taxon>Ostreobineae</taxon>
        <taxon>Ostreobiaceae</taxon>
        <taxon>Ostreobium</taxon>
    </lineage>
</organism>
<keyword evidence="5" id="KW-0539">Nucleus</keyword>
<feature type="domain" description="Tudor" evidence="10">
    <location>
        <begin position="120"/>
        <end position="179"/>
    </location>
</feature>
<evidence type="ECO:0000256" key="4">
    <source>
        <dbReference type="ARBA" id="ARBA00022728"/>
    </source>
</evidence>